<comment type="caution">
    <text evidence="3">The sequence shown here is derived from an EMBL/GenBank/DDBJ whole genome shotgun (WGS) entry which is preliminary data.</text>
</comment>
<evidence type="ECO:0000256" key="2">
    <source>
        <dbReference type="SAM" id="MobiDB-lite"/>
    </source>
</evidence>
<evidence type="ECO:0000313" key="4">
    <source>
        <dbReference type="Proteomes" id="UP001549110"/>
    </source>
</evidence>
<dbReference type="EMBL" id="JBEPLU010000001">
    <property type="protein sequence ID" value="MET3526180.1"/>
    <property type="molecule type" value="Genomic_DNA"/>
</dbReference>
<keyword evidence="1" id="KW-0175">Coiled coil</keyword>
<dbReference type="RefSeq" id="WP_354297316.1">
    <property type="nucleotide sequence ID" value="NZ_JBEPLU010000001.1"/>
</dbReference>
<evidence type="ECO:0008006" key="5">
    <source>
        <dbReference type="Google" id="ProtNLM"/>
    </source>
</evidence>
<name>A0ABV2EGM2_9CAUL</name>
<feature type="coiled-coil region" evidence="1">
    <location>
        <begin position="22"/>
        <end position="49"/>
    </location>
</feature>
<proteinExistence type="predicted"/>
<evidence type="ECO:0000256" key="1">
    <source>
        <dbReference type="SAM" id="Coils"/>
    </source>
</evidence>
<gene>
    <name evidence="3" type="ORF">ABID41_001275</name>
</gene>
<accession>A0ABV2EGM2</accession>
<feature type="region of interest" description="Disordered" evidence="2">
    <location>
        <begin position="133"/>
        <end position="177"/>
    </location>
</feature>
<dbReference type="Proteomes" id="UP001549110">
    <property type="component" value="Unassembled WGS sequence"/>
</dbReference>
<evidence type="ECO:0000313" key="3">
    <source>
        <dbReference type="EMBL" id="MET3526180.1"/>
    </source>
</evidence>
<sequence length="361" mass="38242">MIAELISAGSSLLGGVINSGAADRAKDALETSNEQAQHARERAVNQTQQLQAPGVAAYNAGLNALAQRFGLPTNTGIAPQQTRGGAFNADEYLAANPDVLAEFQRLSPNAIKNNLGIDATPQAFAQWHYNQHGQYEKRPGSPSQVVDAPAPDPAASSAPATSGTTTNALNGYFGNVEDPTWTPPPAFSFDIDDFKDNPAYQFAQEQGSGQVMANASATGALQSGAALKRLQDRGQQTAYNFYDQERNNAYQQWLDTYKIARSEYEGDRGYLTDRYDRGTDDIFRLTGIGQTALNTTTNSINGLGAAEAAGLENIGEARAGNALAQGNIWSGVLQNLGGLASSFGGQTGVVNSLKTKTNRKS</sequence>
<keyword evidence="4" id="KW-1185">Reference proteome</keyword>
<feature type="compositionally biased region" description="Low complexity" evidence="2">
    <location>
        <begin position="147"/>
        <end position="160"/>
    </location>
</feature>
<protein>
    <recommendedName>
        <fullName evidence="5">DNA pilot protein</fullName>
    </recommendedName>
</protein>
<organism evidence="3 4">
    <name type="scientific">Phenylobacterium koreense</name>
    <dbReference type="NCBI Taxonomy" id="266125"/>
    <lineage>
        <taxon>Bacteria</taxon>
        <taxon>Pseudomonadati</taxon>
        <taxon>Pseudomonadota</taxon>
        <taxon>Alphaproteobacteria</taxon>
        <taxon>Caulobacterales</taxon>
        <taxon>Caulobacteraceae</taxon>
        <taxon>Phenylobacterium</taxon>
    </lineage>
</organism>
<reference evidence="3 4" key="1">
    <citation type="submission" date="2024-06" db="EMBL/GenBank/DDBJ databases">
        <title>Genomic Encyclopedia of Type Strains, Phase IV (KMG-IV): sequencing the most valuable type-strain genomes for metagenomic binning, comparative biology and taxonomic classification.</title>
        <authorList>
            <person name="Goeker M."/>
        </authorList>
    </citation>
    <scope>NUCLEOTIDE SEQUENCE [LARGE SCALE GENOMIC DNA]</scope>
    <source>
        <strain evidence="3 4">DSM 17809</strain>
    </source>
</reference>